<feature type="transmembrane region" description="Helical" evidence="6">
    <location>
        <begin position="12"/>
        <end position="33"/>
    </location>
</feature>
<comment type="caution">
    <text evidence="7">The sequence shown here is derived from an EMBL/GenBank/DDBJ whole genome shotgun (WGS) entry which is preliminary data.</text>
</comment>
<keyword evidence="5 6" id="KW-0472">Membrane</keyword>
<dbReference type="InterPro" id="IPR050833">
    <property type="entry name" value="Poly_Biosynth_Transport"/>
</dbReference>
<keyword evidence="8" id="KW-1185">Reference proteome</keyword>
<evidence type="ECO:0000256" key="6">
    <source>
        <dbReference type="SAM" id="Phobius"/>
    </source>
</evidence>
<dbReference type="Proteomes" id="UP000316714">
    <property type="component" value="Unassembled WGS sequence"/>
</dbReference>
<comment type="subcellular location">
    <subcellularLocation>
        <location evidence="1">Cell membrane</location>
        <topology evidence="1">Multi-pass membrane protein</topology>
    </subcellularLocation>
</comment>
<organism evidence="7 8">
    <name type="scientific">Posidoniimonas corsicana</name>
    <dbReference type="NCBI Taxonomy" id="1938618"/>
    <lineage>
        <taxon>Bacteria</taxon>
        <taxon>Pseudomonadati</taxon>
        <taxon>Planctomycetota</taxon>
        <taxon>Planctomycetia</taxon>
        <taxon>Pirellulales</taxon>
        <taxon>Lacipirellulaceae</taxon>
        <taxon>Posidoniimonas</taxon>
    </lineage>
</organism>
<dbReference type="GO" id="GO:0005886">
    <property type="term" value="C:plasma membrane"/>
    <property type="evidence" value="ECO:0007669"/>
    <property type="project" value="UniProtKB-SubCell"/>
</dbReference>
<gene>
    <name evidence="7" type="ORF">KOR34_08660</name>
</gene>
<keyword evidence="3 6" id="KW-0812">Transmembrane</keyword>
<feature type="transmembrane region" description="Helical" evidence="6">
    <location>
        <begin position="373"/>
        <end position="392"/>
    </location>
</feature>
<feature type="transmembrane region" description="Helical" evidence="6">
    <location>
        <begin position="83"/>
        <end position="107"/>
    </location>
</feature>
<keyword evidence="4 6" id="KW-1133">Transmembrane helix</keyword>
<evidence type="ECO:0000256" key="4">
    <source>
        <dbReference type="ARBA" id="ARBA00022989"/>
    </source>
</evidence>
<dbReference type="RefSeq" id="WP_197531134.1">
    <property type="nucleotide sequence ID" value="NZ_SIHJ01000001.1"/>
</dbReference>
<accession>A0A5C5VDJ2</accession>
<feature type="transmembrane region" description="Helical" evidence="6">
    <location>
        <begin position="127"/>
        <end position="146"/>
    </location>
</feature>
<evidence type="ECO:0000256" key="1">
    <source>
        <dbReference type="ARBA" id="ARBA00004651"/>
    </source>
</evidence>
<dbReference type="PANTHER" id="PTHR30250">
    <property type="entry name" value="PST FAMILY PREDICTED COLANIC ACID TRANSPORTER"/>
    <property type="match status" value="1"/>
</dbReference>
<dbReference type="EMBL" id="SIHJ01000001">
    <property type="protein sequence ID" value="TWT35969.1"/>
    <property type="molecule type" value="Genomic_DNA"/>
</dbReference>
<feature type="transmembrane region" description="Helical" evidence="6">
    <location>
        <begin position="338"/>
        <end position="361"/>
    </location>
</feature>
<evidence type="ECO:0000256" key="3">
    <source>
        <dbReference type="ARBA" id="ARBA00022692"/>
    </source>
</evidence>
<feature type="transmembrane region" description="Helical" evidence="6">
    <location>
        <begin position="158"/>
        <end position="178"/>
    </location>
</feature>
<reference evidence="7 8" key="1">
    <citation type="submission" date="2019-02" db="EMBL/GenBank/DDBJ databases">
        <title>Deep-cultivation of Planctomycetes and their phenomic and genomic characterization uncovers novel biology.</title>
        <authorList>
            <person name="Wiegand S."/>
            <person name="Jogler M."/>
            <person name="Boedeker C."/>
            <person name="Pinto D."/>
            <person name="Vollmers J."/>
            <person name="Rivas-Marin E."/>
            <person name="Kohn T."/>
            <person name="Peeters S.H."/>
            <person name="Heuer A."/>
            <person name="Rast P."/>
            <person name="Oberbeckmann S."/>
            <person name="Bunk B."/>
            <person name="Jeske O."/>
            <person name="Meyerdierks A."/>
            <person name="Storesund J.E."/>
            <person name="Kallscheuer N."/>
            <person name="Luecker S."/>
            <person name="Lage O.M."/>
            <person name="Pohl T."/>
            <person name="Merkel B.J."/>
            <person name="Hornburger P."/>
            <person name="Mueller R.-W."/>
            <person name="Bruemmer F."/>
            <person name="Labrenz M."/>
            <person name="Spormann A.M."/>
            <person name="Op Den Camp H."/>
            <person name="Overmann J."/>
            <person name="Amann R."/>
            <person name="Jetten M.S.M."/>
            <person name="Mascher T."/>
            <person name="Medema M.H."/>
            <person name="Devos D.P."/>
            <person name="Kaster A.-K."/>
            <person name="Ovreas L."/>
            <person name="Rohde M."/>
            <person name="Galperin M.Y."/>
            <person name="Jogler C."/>
        </authorList>
    </citation>
    <scope>NUCLEOTIDE SEQUENCE [LARGE SCALE GENOMIC DNA]</scope>
    <source>
        <strain evidence="7 8">KOR34</strain>
    </source>
</reference>
<dbReference type="PANTHER" id="PTHR30250:SF26">
    <property type="entry name" value="PSMA PROTEIN"/>
    <property type="match status" value="1"/>
</dbReference>
<evidence type="ECO:0000256" key="2">
    <source>
        <dbReference type="ARBA" id="ARBA00022475"/>
    </source>
</evidence>
<evidence type="ECO:0000256" key="5">
    <source>
        <dbReference type="ARBA" id="ARBA00023136"/>
    </source>
</evidence>
<dbReference type="AlphaFoldDB" id="A0A5C5VDJ2"/>
<keyword evidence="2" id="KW-1003">Cell membrane</keyword>
<feature type="transmembrane region" description="Helical" evidence="6">
    <location>
        <begin position="398"/>
        <end position="415"/>
    </location>
</feature>
<proteinExistence type="predicted"/>
<evidence type="ECO:0000313" key="7">
    <source>
        <dbReference type="EMBL" id="TWT35969.1"/>
    </source>
</evidence>
<feature type="transmembrane region" description="Helical" evidence="6">
    <location>
        <begin position="45"/>
        <end position="71"/>
    </location>
</feature>
<name>A0A5C5VDJ2_9BACT</name>
<protein>
    <recommendedName>
        <fullName evidence="9">Polysaccharide biosynthesis protein</fullName>
    </recommendedName>
</protein>
<evidence type="ECO:0000313" key="8">
    <source>
        <dbReference type="Proteomes" id="UP000316714"/>
    </source>
</evidence>
<evidence type="ECO:0008006" key="9">
    <source>
        <dbReference type="Google" id="ProtNLM"/>
    </source>
</evidence>
<sequence>MSIRKRTLRGIGANAFGQIVTVATQLLSVPLYLTCWGEQQYGEWLILAALPTFIAQGGGGFASAGGTEMILAAHDDKRRVEEVFQTSSLITLAVGVLILLGAVLLAFVDLGRLFGFRALDRSTVTTLLIAFAFQVSLQLVVGLLLAGYRAAGKYATGFMWQHGSRLAAFVAVVITLLSRGTPSAVAFAMVAGQAVFVLLGFAALRKQVPWLSFGFASATFNSARSLVRPSLADTLLPLAAGLRSQSMVAVIGYTSSASAVVAFTAFRTLSSLVLQLTRTVNRAVQQEMSAAIAKGDLQLLRRMYDLLLSSSFWASVSAALALAALGPVITSVWLDDQVAYNATAFFALLLGASAHAVAMVNTTLARSMNKHESFSLTLLACIAAGCIFAVPVVNVANVTGAAIMLALVDLAFLFFSTKRASALSQQGMIDAFSAMVRAPWRTRPGSTRNSILAL</sequence>
<feature type="transmembrane region" description="Helical" evidence="6">
    <location>
        <begin position="247"/>
        <end position="266"/>
    </location>
</feature>
<feature type="transmembrane region" description="Helical" evidence="6">
    <location>
        <begin position="306"/>
        <end position="326"/>
    </location>
</feature>